<name>A0ABN8A1I1_9BACI</name>
<proteinExistence type="predicted"/>
<sequence length="405" mass="47367">MRFLIEYKDFDSNEEKNNSLSLLDTFLNEHLIEDFHGYTFESILIRFINNAPPKKKFKLKSLYKIIAEVEIEGNFTNNVKLNIADFQHGLLKVEEAINMVSQIEVKEELDFDKDKLLKSYKSIVNNAPQTDQELKNYAKKEKEISYLNTVKRVNSLIYSYKINPRPLMKRIVGVRVYDHFERDTLSPYDYIYSQLFSNLLRRAEVKSPDYEEIYFSIAETIEQAKQSIAIDEFFQYTYSTLNLLEYNQADNKGKAKMVFESMCEGLRLIADFDHLEMDKIEGVIEYIDKNGIDIELIYSIAQNKNYLAEVVYHVPQSYLAKAEFKLRLTELNTNSTGIIAIDKLDIDYAPYSIGKIQLKKNEIVIKGRNSVRAEISREIHKLPSEYRFTYKEILSNSNATYTSKN</sequence>
<dbReference type="EMBL" id="CAKJTI010000047">
    <property type="protein sequence ID" value="CAG9614977.1"/>
    <property type="molecule type" value="Genomic_DNA"/>
</dbReference>
<evidence type="ECO:0000313" key="2">
    <source>
        <dbReference type="Proteomes" id="UP000789423"/>
    </source>
</evidence>
<dbReference type="Proteomes" id="UP000789423">
    <property type="component" value="Unassembled WGS sequence"/>
</dbReference>
<organism evidence="1 2">
    <name type="scientific">Bacillus rhizoplanae</name>
    <dbReference type="NCBI Taxonomy" id="2880966"/>
    <lineage>
        <taxon>Bacteria</taxon>
        <taxon>Bacillati</taxon>
        <taxon>Bacillota</taxon>
        <taxon>Bacilli</taxon>
        <taxon>Bacillales</taxon>
        <taxon>Bacillaceae</taxon>
        <taxon>Bacillus</taxon>
    </lineage>
</organism>
<keyword evidence="2" id="KW-1185">Reference proteome</keyword>
<accession>A0ABN8A1I1</accession>
<evidence type="ECO:0000313" key="1">
    <source>
        <dbReference type="EMBL" id="CAG9614977.1"/>
    </source>
</evidence>
<dbReference type="RefSeq" id="WP_230576906.1">
    <property type="nucleotide sequence ID" value="NZ_CAKJTI010000047.1"/>
</dbReference>
<protein>
    <submittedName>
        <fullName evidence="1">Uncharacterized protein</fullName>
    </submittedName>
</protein>
<gene>
    <name evidence="1" type="ORF">BACCIP111899_04211</name>
</gene>
<comment type="caution">
    <text evidence="1">The sequence shown here is derived from an EMBL/GenBank/DDBJ whole genome shotgun (WGS) entry which is preliminary data.</text>
</comment>
<reference evidence="1 2" key="1">
    <citation type="submission" date="2021-10" db="EMBL/GenBank/DDBJ databases">
        <authorList>
            <person name="Criscuolo A."/>
        </authorList>
    </citation>
    <scope>NUCLEOTIDE SEQUENCE [LARGE SCALE GENOMIC DNA]</scope>
    <source>
        <strain evidence="2">CIP 111899</strain>
    </source>
</reference>